<dbReference type="Proteomes" id="UP000324897">
    <property type="component" value="Unassembled WGS sequence"/>
</dbReference>
<gene>
    <name evidence="3" type="ORF">EJB05_57549</name>
</gene>
<evidence type="ECO:0000313" key="4">
    <source>
        <dbReference type="Proteomes" id="UP000324897"/>
    </source>
</evidence>
<feature type="domain" description="Bifunctional inhibitor/plant lipid transfer protein/seed storage helical" evidence="2">
    <location>
        <begin position="29"/>
        <end position="105"/>
    </location>
</feature>
<comment type="caution">
    <text evidence="3">The sequence shown here is derived from an EMBL/GenBank/DDBJ whole genome shotgun (WGS) entry which is preliminary data.</text>
</comment>
<name>A0A5J9SCZ3_9POAL</name>
<dbReference type="EMBL" id="RWGY01001056">
    <property type="protein sequence ID" value="TVT97177.1"/>
    <property type="molecule type" value="Genomic_DNA"/>
</dbReference>
<dbReference type="AlphaFoldDB" id="A0A5J9SCZ3"/>
<feature type="chain" id="PRO_5023858775" description="Bifunctional inhibitor/plant lipid transfer protein/seed storage helical domain-containing protein" evidence="1">
    <location>
        <begin position="36"/>
        <end position="133"/>
    </location>
</feature>
<dbReference type="Pfam" id="PF14368">
    <property type="entry name" value="LTP_2"/>
    <property type="match status" value="1"/>
</dbReference>
<proteinExistence type="predicted"/>
<reference evidence="3 4" key="1">
    <citation type="journal article" date="2019" name="Sci. Rep.">
        <title>A high-quality genome of Eragrostis curvula grass provides insights into Poaceae evolution and supports new strategies to enhance forage quality.</title>
        <authorList>
            <person name="Carballo J."/>
            <person name="Santos B.A.C.M."/>
            <person name="Zappacosta D."/>
            <person name="Garbus I."/>
            <person name="Selva J.P."/>
            <person name="Gallo C.A."/>
            <person name="Diaz A."/>
            <person name="Albertini E."/>
            <person name="Caccamo M."/>
            <person name="Echenique V."/>
        </authorList>
    </citation>
    <scope>NUCLEOTIDE SEQUENCE [LARGE SCALE GENOMIC DNA]</scope>
    <source>
        <strain evidence="4">cv. Victoria</strain>
        <tissue evidence="3">Leaf</tissue>
    </source>
</reference>
<dbReference type="InterPro" id="IPR016140">
    <property type="entry name" value="Bifunc_inhib/LTP/seed_store"/>
</dbReference>
<organism evidence="3 4">
    <name type="scientific">Eragrostis curvula</name>
    <name type="common">weeping love grass</name>
    <dbReference type="NCBI Taxonomy" id="38414"/>
    <lineage>
        <taxon>Eukaryota</taxon>
        <taxon>Viridiplantae</taxon>
        <taxon>Streptophyta</taxon>
        <taxon>Embryophyta</taxon>
        <taxon>Tracheophyta</taxon>
        <taxon>Spermatophyta</taxon>
        <taxon>Magnoliopsida</taxon>
        <taxon>Liliopsida</taxon>
        <taxon>Poales</taxon>
        <taxon>Poaceae</taxon>
        <taxon>PACMAD clade</taxon>
        <taxon>Chloridoideae</taxon>
        <taxon>Eragrostideae</taxon>
        <taxon>Eragrostidinae</taxon>
        <taxon>Eragrostis</taxon>
    </lineage>
</organism>
<dbReference type="InterPro" id="IPR036312">
    <property type="entry name" value="Bifun_inhib/LTP/seed_sf"/>
</dbReference>
<feature type="non-terminal residue" evidence="3">
    <location>
        <position position="1"/>
    </location>
</feature>
<dbReference type="Gene3D" id="1.10.110.10">
    <property type="entry name" value="Plant lipid-transfer and hydrophobic proteins"/>
    <property type="match status" value="1"/>
</dbReference>
<dbReference type="Gramene" id="TVT97177">
    <property type="protein sequence ID" value="TVT97177"/>
    <property type="gene ID" value="EJB05_57549"/>
</dbReference>
<protein>
    <recommendedName>
        <fullName evidence="2">Bifunctional inhibitor/plant lipid transfer protein/seed storage helical domain-containing protein</fullName>
    </recommendedName>
</protein>
<evidence type="ECO:0000313" key="3">
    <source>
        <dbReference type="EMBL" id="TVT97177.1"/>
    </source>
</evidence>
<accession>A0A5J9SCZ3</accession>
<dbReference type="PANTHER" id="PTHR33286:SF24">
    <property type="entry name" value="BIFUNCTIONAL INHIBITOR_PLANT LIPID TRANSFER PROTEIN_SEED STORAGE HELICAL DOMAIN-CONTAINING PROTEIN"/>
    <property type="match status" value="1"/>
</dbReference>
<dbReference type="PANTHER" id="PTHR33286">
    <property type="entry name" value="BIFUNCTIONAL INHIBITOR/LIPID-TRANSFER PROTEIN/SEED STORAGE 2S ALBUMIN SUPERFAMILY PROTEIN"/>
    <property type="match status" value="1"/>
</dbReference>
<evidence type="ECO:0000259" key="2">
    <source>
        <dbReference type="Pfam" id="PF14368"/>
    </source>
</evidence>
<sequence>MVAKVAHESKMAIKVFKLIVLVLVFIMLAMHTTIGEKDCYNEKFLVKAVCHNSIKLSGPYVPPNDPCRAAVEASDMLCICGIFKAADEVAISMTKFVELAKDCNKPLENPVTTTTTKSIIAMGIYENWHSVHQ</sequence>
<feature type="signal peptide" evidence="1">
    <location>
        <begin position="1"/>
        <end position="35"/>
    </location>
</feature>
<evidence type="ECO:0000256" key="1">
    <source>
        <dbReference type="SAM" id="SignalP"/>
    </source>
</evidence>
<keyword evidence="1" id="KW-0732">Signal</keyword>
<keyword evidence="4" id="KW-1185">Reference proteome</keyword>
<dbReference type="OrthoDB" id="1151225at2759"/>